<keyword evidence="3" id="KW-1185">Reference proteome</keyword>
<organism evidence="2 3">
    <name type="scientific">Mucor velutinosus</name>
    <dbReference type="NCBI Taxonomy" id="708070"/>
    <lineage>
        <taxon>Eukaryota</taxon>
        <taxon>Fungi</taxon>
        <taxon>Fungi incertae sedis</taxon>
        <taxon>Mucoromycota</taxon>
        <taxon>Mucoromycotina</taxon>
        <taxon>Mucoromycetes</taxon>
        <taxon>Mucorales</taxon>
        <taxon>Mucorineae</taxon>
        <taxon>Mucoraceae</taxon>
        <taxon>Mucor</taxon>
    </lineage>
</organism>
<accession>A0AAN7HZH7</accession>
<evidence type="ECO:0000313" key="3">
    <source>
        <dbReference type="Proteomes" id="UP001304243"/>
    </source>
</evidence>
<comment type="caution">
    <text evidence="2">The sequence shown here is derived from an EMBL/GenBank/DDBJ whole genome shotgun (WGS) entry which is preliminary data.</text>
</comment>
<dbReference type="RefSeq" id="XP_064680857.1">
    <property type="nucleotide sequence ID" value="XM_064821171.1"/>
</dbReference>
<name>A0AAN7HZH7_9FUNG</name>
<proteinExistence type="predicted"/>
<dbReference type="EMBL" id="JASEJX010000015">
    <property type="protein sequence ID" value="KAK4514191.1"/>
    <property type="molecule type" value="Genomic_DNA"/>
</dbReference>
<gene>
    <name evidence="2" type="primary">MgSsk1_1</name>
    <name evidence="2" type="ORF">ATC70_001778</name>
</gene>
<feature type="region of interest" description="Disordered" evidence="1">
    <location>
        <begin position="72"/>
        <end position="130"/>
    </location>
</feature>
<dbReference type="GeneID" id="89945480"/>
<evidence type="ECO:0000313" key="2">
    <source>
        <dbReference type="EMBL" id="KAK4514191.1"/>
    </source>
</evidence>
<dbReference type="Proteomes" id="UP001304243">
    <property type="component" value="Unassembled WGS sequence"/>
</dbReference>
<evidence type="ECO:0000256" key="1">
    <source>
        <dbReference type="SAM" id="MobiDB-lite"/>
    </source>
</evidence>
<sequence>MMNYFLKTPSNEWDAIKAFSDYLQFYDGDEILDKMKQDLIQLKNSQNVGINIKRKAENFILTLDKKKAQLRAGESSSSGTHNIFNQQNSSGVINNHMGTVNINNKRESVTPTSSSNTKKKQKSTCTLDVPTGTHETEIEDLFNPRDASASASASDLTLSHLPTRIEDLDPSDFLENVTNPYMVNGKNISSYFCQYQRAVVLKNNKEGLLVECNTYELLALNNILLIKNGQCSNLMKKYFSKDIISEIKKDLKRKFKINNQGIDATIKTGVDTVLKEYKDGDISFRTAASRVGKYRSDSTQFHPLDSILFGIESLIQKIPKQKFNGLIRENTISCSYVEPVLAPMFTDPDTNKHLQWLNTKVLSDSSKQFDFAVRELAGSNWIGPILVGEVKGEDQRDDKYICLLDLIRIGSTSVDSINFNLYEAVLGVHIVGLQMTFYITTLQASGLYIMLEICTFTFPRDATELRSYLANADELLTVAQYANHCKVSDDKERLQSMSATTISTPEFERFIASSRDRQRECPIVYHH</sequence>
<protein>
    <submittedName>
        <fullName evidence="2">Two-component response regulator SSK1p</fullName>
    </submittedName>
</protein>
<feature type="compositionally biased region" description="Polar residues" evidence="1">
    <location>
        <begin position="74"/>
        <end position="103"/>
    </location>
</feature>
<reference evidence="2 3" key="1">
    <citation type="submission" date="2022-11" db="EMBL/GenBank/DDBJ databases">
        <title>Mucor velutinosus strain NIH1002 WGS.</title>
        <authorList>
            <person name="Subramanian P."/>
            <person name="Mullikin J.C."/>
            <person name="Segre J.A."/>
            <person name="Zelazny A.M."/>
        </authorList>
    </citation>
    <scope>NUCLEOTIDE SEQUENCE [LARGE SCALE GENOMIC DNA]</scope>
    <source>
        <strain evidence="2 3">NIH1002</strain>
    </source>
</reference>
<dbReference type="AlphaFoldDB" id="A0AAN7HZH7"/>